<dbReference type="SUPFAM" id="SSF81345">
    <property type="entry name" value="ABC transporter involved in vitamin B12 uptake, BtuC"/>
    <property type="match status" value="1"/>
</dbReference>
<evidence type="ECO:0000256" key="8">
    <source>
        <dbReference type="SAM" id="Phobius"/>
    </source>
</evidence>
<evidence type="ECO:0000256" key="2">
    <source>
        <dbReference type="ARBA" id="ARBA00007935"/>
    </source>
</evidence>
<evidence type="ECO:0000256" key="6">
    <source>
        <dbReference type="ARBA" id="ARBA00022989"/>
    </source>
</evidence>
<feature type="transmembrane region" description="Helical" evidence="8">
    <location>
        <begin position="335"/>
        <end position="354"/>
    </location>
</feature>
<dbReference type="Gene3D" id="1.10.3470.10">
    <property type="entry name" value="ABC transporter involved in vitamin B12 uptake, BtuC"/>
    <property type="match status" value="1"/>
</dbReference>
<dbReference type="AlphaFoldDB" id="A0A512H3L7"/>
<dbReference type="GO" id="GO:0033214">
    <property type="term" value="P:siderophore-iron import into cell"/>
    <property type="evidence" value="ECO:0007669"/>
    <property type="project" value="TreeGrafter"/>
</dbReference>
<evidence type="ECO:0000256" key="3">
    <source>
        <dbReference type="ARBA" id="ARBA00022448"/>
    </source>
</evidence>
<evidence type="ECO:0000256" key="5">
    <source>
        <dbReference type="ARBA" id="ARBA00022692"/>
    </source>
</evidence>
<dbReference type="Proteomes" id="UP000321567">
    <property type="component" value="Unassembled WGS sequence"/>
</dbReference>
<accession>A0A512H3L7</accession>
<evidence type="ECO:0000313" key="10">
    <source>
        <dbReference type="Proteomes" id="UP000321567"/>
    </source>
</evidence>
<dbReference type="Pfam" id="PF01032">
    <property type="entry name" value="FecCD"/>
    <property type="match status" value="1"/>
</dbReference>
<dbReference type="RefSeq" id="WP_147162106.1">
    <property type="nucleotide sequence ID" value="NZ_BJZO01000002.1"/>
</dbReference>
<sequence>MLNAAVRVLGPRVRSGAGASPRPWERRARWGLLGLGAVLAALFVLSFTVGQYPVSPLAALGVLVSQAVPLDPFWPPQVETVMLHIRLPRILGALVVGAALATSGAAFQGVLRNPMVAPDILGVASGAGFGAALALLLGWGGLALQGMAFLAGLTAVGITYALGMGRSRSGDGVLILVLSGLIVGNVFMAGISLVKVMADPNNTLPVITFWLMGSLASVQGADLVRALGPMAVGLCLLTLVRWRLNLLCFGDDEARALGVNVTMTRLAVIAAATLMTACAVALSGVIGLVGLIVPHMARGLVGPDFRVLLPASALLGGVFLLAVDDLARVMTVGEIPLGILTSLIGAPFFIMLLVRARRGWV</sequence>
<evidence type="ECO:0000256" key="4">
    <source>
        <dbReference type="ARBA" id="ARBA00022475"/>
    </source>
</evidence>
<dbReference type="PANTHER" id="PTHR30472">
    <property type="entry name" value="FERRIC ENTEROBACTIN TRANSPORT SYSTEM PERMEASE PROTEIN"/>
    <property type="match status" value="1"/>
</dbReference>
<comment type="subcellular location">
    <subcellularLocation>
        <location evidence="1">Cell membrane</location>
        <topology evidence="1">Multi-pass membrane protein</topology>
    </subcellularLocation>
</comment>
<name>A0A512H3L7_9PROT</name>
<comment type="similarity">
    <text evidence="2">Belongs to the binding-protein-dependent transport system permease family. FecCD subfamily.</text>
</comment>
<dbReference type="PANTHER" id="PTHR30472:SF70">
    <property type="entry name" value="MOLYBDATE IMPORT SYSTEM PERMEASE PROTEIN MOLB"/>
    <property type="match status" value="1"/>
</dbReference>
<keyword evidence="5 8" id="KW-0812">Transmembrane</keyword>
<dbReference type="GO" id="GO:0005886">
    <property type="term" value="C:plasma membrane"/>
    <property type="evidence" value="ECO:0007669"/>
    <property type="project" value="UniProtKB-SubCell"/>
</dbReference>
<dbReference type="InterPro" id="IPR000522">
    <property type="entry name" value="ABC_transptr_permease_BtuC"/>
</dbReference>
<feature type="transmembrane region" description="Helical" evidence="8">
    <location>
        <begin position="30"/>
        <end position="50"/>
    </location>
</feature>
<dbReference type="InterPro" id="IPR037294">
    <property type="entry name" value="ABC_BtuC-like"/>
</dbReference>
<feature type="transmembrane region" description="Helical" evidence="8">
    <location>
        <begin position="305"/>
        <end position="323"/>
    </location>
</feature>
<feature type="transmembrane region" description="Helical" evidence="8">
    <location>
        <begin position="143"/>
        <end position="162"/>
    </location>
</feature>
<feature type="transmembrane region" description="Helical" evidence="8">
    <location>
        <begin position="264"/>
        <end position="293"/>
    </location>
</feature>
<dbReference type="CDD" id="cd06550">
    <property type="entry name" value="TM_ABC_iron-siderophores_like"/>
    <property type="match status" value="1"/>
</dbReference>
<protein>
    <submittedName>
        <fullName evidence="9">Iron ABC transporter permease</fullName>
    </submittedName>
</protein>
<evidence type="ECO:0000256" key="1">
    <source>
        <dbReference type="ARBA" id="ARBA00004651"/>
    </source>
</evidence>
<comment type="caution">
    <text evidence="9">The sequence shown here is derived from an EMBL/GenBank/DDBJ whole genome shotgun (WGS) entry which is preliminary data.</text>
</comment>
<keyword evidence="3" id="KW-0813">Transport</keyword>
<proteinExistence type="inferred from homology"/>
<reference evidence="9 10" key="1">
    <citation type="submission" date="2019-07" db="EMBL/GenBank/DDBJ databases">
        <title>Whole genome shotgun sequence of Rhodospirillum oryzae NBRC 107573.</title>
        <authorList>
            <person name="Hosoyama A."/>
            <person name="Uohara A."/>
            <person name="Ohji S."/>
            <person name="Ichikawa N."/>
        </authorList>
    </citation>
    <scope>NUCLEOTIDE SEQUENCE [LARGE SCALE GENOMIC DNA]</scope>
    <source>
        <strain evidence="9 10">NBRC 107573</strain>
    </source>
</reference>
<dbReference type="OrthoDB" id="9811975at2"/>
<organism evidence="9 10">
    <name type="scientific">Pararhodospirillum oryzae</name>
    <dbReference type="NCBI Taxonomy" id="478448"/>
    <lineage>
        <taxon>Bacteria</taxon>
        <taxon>Pseudomonadati</taxon>
        <taxon>Pseudomonadota</taxon>
        <taxon>Alphaproteobacteria</taxon>
        <taxon>Rhodospirillales</taxon>
        <taxon>Rhodospirillaceae</taxon>
        <taxon>Pararhodospirillum</taxon>
    </lineage>
</organism>
<dbReference type="FunFam" id="1.10.3470.10:FF:000001">
    <property type="entry name" value="Vitamin B12 ABC transporter permease BtuC"/>
    <property type="match status" value="1"/>
</dbReference>
<feature type="transmembrane region" description="Helical" evidence="8">
    <location>
        <begin position="174"/>
        <end position="198"/>
    </location>
</feature>
<keyword evidence="6 8" id="KW-1133">Transmembrane helix</keyword>
<feature type="transmembrane region" description="Helical" evidence="8">
    <location>
        <begin position="120"/>
        <end position="137"/>
    </location>
</feature>
<evidence type="ECO:0000313" key="9">
    <source>
        <dbReference type="EMBL" id="GEO80031.1"/>
    </source>
</evidence>
<evidence type="ECO:0000256" key="7">
    <source>
        <dbReference type="ARBA" id="ARBA00023136"/>
    </source>
</evidence>
<feature type="transmembrane region" description="Helical" evidence="8">
    <location>
        <begin position="90"/>
        <end position="111"/>
    </location>
</feature>
<gene>
    <name evidence="9" type="ORF">ROR02_01620</name>
</gene>
<dbReference type="EMBL" id="BJZO01000002">
    <property type="protein sequence ID" value="GEO80031.1"/>
    <property type="molecule type" value="Genomic_DNA"/>
</dbReference>
<dbReference type="GO" id="GO:0022857">
    <property type="term" value="F:transmembrane transporter activity"/>
    <property type="evidence" value="ECO:0007669"/>
    <property type="project" value="InterPro"/>
</dbReference>
<keyword evidence="10" id="KW-1185">Reference proteome</keyword>
<keyword evidence="7 8" id="KW-0472">Membrane</keyword>
<keyword evidence="4" id="KW-1003">Cell membrane</keyword>